<dbReference type="GO" id="GO:0016042">
    <property type="term" value="P:lipid catabolic process"/>
    <property type="evidence" value="ECO:0007669"/>
    <property type="project" value="InterPro"/>
</dbReference>
<dbReference type="GO" id="GO:0004806">
    <property type="term" value="F:triacylglycerol lipase activity"/>
    <property type="evidence" value="ECO:0007669"/>
    <property type="project" value="InterPro"/>
</dbReference>
<sequence length="430" mass="46237">MFGNKEPVTMIPKSFLFLSVAASLTLGTAHAAGVLTPLPPFYEWSEPVSAAPGTMLRTEKLTESWLPPATGKALRILYSSTNGLNNTEKTAVSGYILFPRSAPPKGGWPLVSWEHGTVGFADQCAPSRRGPSKRDQAYLNAWLEKGFAVVATDYQGLGTEGVHPYLLYRPEAYSALDAARAVIGDRSLDIQNRIVLIGQSQGAGAALAAAWEYPHYAPQLHIVGGVLTGLVTAIGDKERNGQTSVDQHYTTILKMDPAFAMLRLAGSDQAIAPQTDLPAYLSEKGKALYKTANEGCLHDLFNQAKALDIHEGGELIKSDLPPSDAKFNTYFDLPDGHVTIPLFVGTGLSDNMAGTNGQYEAVKTLCQAGTSVVWYKYPGLTHSGTVNYALQDSWPFVQGVMDGRPAPSSCHDLAEPGPIQTPRTDVKFNN</sequence>
<protein>
    <submittedName>
        <fullName evidence="2">Lipase</fullName>
    </submittedName>
</protein>
<accession>A0A318QXS5</accession>
<reference evidence="2 3" key="1">
    <citation type="submission" date="2017-07" db="EMBL/GenBank/DDBJ databases">
        <title>A draft genome sequence of Komagataeibacter oboediens LMG 18849.</title>
        <authorList>
            <person name="Skraban J."/>
            <person name="Cleenwerck I."/>
            <person name="Vandamme P."/>
            <person name="Trcek J."/>
        </authorList>
    </citation>
    <scope>NUCLEOTIDE SEQUENCE [LARGE SCALE GENOMIC DNA]</scope>
    <source>
        <strain evidence="2 3">LMG 18849</strain>
    </source>
</reference>
<dbReference type="Gene3D" id="3.40.50.1820">
    <property type="entry name" value="alpha/beta hydrolase"/>
    <property type="match status" value="2"/>
</dbReference>
<dbReference type="AlphaFoldDB" id="A0A318QXS5"/>
<proteinExistence type="predicted"/>
<dbReference type="PANTHER" id="PTHR34853">
    <property type="match status" value="1"/>
</dbReference>
<dbReference type="Pfam" id="PF03583">
    <property type="entry name" value="LIP"/>
    <property type="match status" value="1"/>
</dbReference>
<gene>
    <name evidence="2" type="ORF">CFR80_08075</name>
</gene>
<dbReference type="InterPro" id="IPR005152">
    <property type="entry name" value="Lipase_secreted"/>
</dbReference>
<evidence type="ECO:0000313" key="2">
    <source>
        <dbReference type="EMBL" id="PYD82162.1"/>
    </source>
</evidence>
<evidence type="ECO:0000313" key="3">
    <source>
        <dbReference type="Proteomes" id="UP000247417"/>
    </source>
</evidence>
<organism evidence="2 3">
    <name type="scientific">Komagataeibacter oboediens</name>
    <dbReference type="NCBI Taxonomy" id="65958"/>
    <lineage>
        <taxon>Bacteria</taxon>
        <taxon>Pseudomonadati</taxon>
        <taxon>Pseudomonadota</taxon>
        <taxon>Alphaproteobacteria</taxon>
        <taxon>Acetobacterales</taxon>
        <taxon>Acetobacteraceae</taxon>
        <taxon>Komagataeibacter</taxon>
    </lineage>
</organism>
<comment type="caution">
    <text evidence="2">The sequence shown here is derived from an EMBL/GenBank/DDBJ whole genome shotgun (WGS) entry which is preliminary data.</text>
</comment>
<dbReference type="PIRSF" id="PIRSF029171">
    <property type="entry name" value="Esterase_LipA"/>
    <property type="match status" value="1"/>
</dbReference>
<name>A0A318QXS5_9PROT</name>
<evidence type="ECO:0000256" key="1">
    <source>
        <dbReference type="SAM" id="SignalP"/>
    </source>
</evidence>
<feature type="signal peptide" evidence="1">
    <location>
        <begin position="1"/>
        <end position="31"/>
    </location>
</feature>
<dbReference type="SUPFAM" id="SSF53474">
    <property type="entry name" value="alpha/beta-Hydrolases"/>
    <property type="match status" value="1"/>
</dbReference>
<dbReference type="PANTHER" id="PTHR34853:SF1">
    <property type="entry name" value="LIPASE 5"/>
    <property type="match status" value="1"/>
</dbReference>
<keyword evidence="1" id="KW-0732">Signal</keyword>
<dbReference type="OrthoDB" id="9955at2"/>
<dbReference type="STRING" id="940286.GCA_000227565_01730"/>
<feature type="chain" id="PRO_5016296208" evidence="1">
    <location>
        <begin position="32"/>
        <end position="430"/>
    </location>
</feature>
<dbReference type="Proteomes" id="UP000247417">
    <property type="component" value="Unassembled WGS sequence"/>
</dbReference>
<dbReference type="EMBL" id="NKTX01000013">
    <property type="protein sequence ID" value="PYD82162.1"/>
    <property type="molecule type" value="Genomic_DNA"/>
</dbReference>
<dbReference type="InterPro" id="IPR029058">
    <property type="entry name" value="AB_hydrolase_fold"/>
</dbReference>